<dbReference type="InterPro" id="IPR023214">
    <property type="entry name" value="HAD_sf"/>
</dbReference>
<organism evidence="4 5">
    <name type="scientific">Halioxenophilus aromaticivorans</name>
    <dbReference type="NCBI Taxonomy" id="1306992"/>
    <lineage>
        <taxon>Bacteria</taxon>
        <taxon>Pseudomonadati</taxon>
        <taxon>Pseudomonadota</taxon>
        <taxon>Gammaproteobacteria</taxon>
        <taxon>Alteromonadales</taxon>
        <taxon>Alteromonadaceae</taxon>
        <taxon>Halioxenophilus</taxon>
    </lineage>
</organism>
<keyword evidence="5" id="KW-1185">Reference proteome</keyword>
<evidence type="ECO:0000256" key="1">
    <source>
        <dbReference type="PIRNR" id="PIRNR004682"/>
    </source>
</evidence>
<dbReference type="InterPro" id="IPR004446">
    <property type="entry name" value="Heptose_bisP_phosphatase"/>
</dbReference>
<accession>A0AAV3U8V2</accession>
<dbReference type="RefSeq" id="WP_345427130.1">
    <property type="nucleotide sequence ID" value="NZ_AP031496.1"/>
</dbReference>
<keyword evidence="3" id="KW-0862">Zinc</keyword>
<protein>
    <recommendedName>
        <fullName evidence="1">D,D-heptose 1,7-bisphosphate phosphatase</fullName>
        <ecNumber evidence="1">3.1.3.-</ecNumber>
    </recommendedName>
</protein>
<comment type="subcellular location">
    <subcellularLocation>
        <location evidence="1">Cytoplasm</location>
    </subcellularLocation>
</comment>
<feature type="site" description="Contributes to substrate recognition" evidence="2">
    <location>
        <position position="94"/>
    </location>
</feature>
<dbReference type="GO" id="GO:0005737">
    <property type="term" value="C:cytoplasm"/>
    <property type="evidence" value="ECO:0007669"/>
    <property type="project" value="UniProtKB-SubCell"/>
</dbReference>
<gene>
    <name evidence="4" type="primary">gmhB</name>
    <name evidence="4" type="ORF">GCM10025791_42730</name>
</gene>
<feature type="binding site" evidence="3">
    <location>
        <position position="85"/>
    </location>
    <ligand>
        <name>Zn(2+)</name>
        <dbReference type="ChEBI" id="CHEBI:29105"/>
    </ligand>
</feature>
<dbReference type="Proteomes" id="UP001409585">
    <property type="component" value="Unassembled WGS sequence"/>
</dbReference>
<feature type="site" description="Stabilizes the phosphoryl group" evidence="2">
    <location>
        <position position="95"/>
    </location>
</feature>
<dbReference type="GO" id="GO:0016791">
    <property type="term" value="F:phosphatase activity"/>
    <property type="evidence" value="ECO:0007669"/>
    <property type="project" value="InterPro"/>
</dbReference>
<dbReference type="EMBL" id="BAABLX010000075">
    <property type="protein sequence ID" value="GAA4957639.1"/>
    <property type="molecule type" value="Genomic_DNA"/>
</dbReference>
<proteinExistence type="inferred from homology"/>
<comment type="similarity">
    <text evidence="1">Belongs to the gmhB family.</text>
</comment>
<evidence type="ECO:0000256" key="2">
    <source>
        <dbReference type="PIRSR" id="PIRSR004682-3"/>
    </source>
</evidence>
<dbReference type="Gene3D" id="3.40.50.1000">
    <property type="entry name" value="HAD superfamily/HAD-like"/>
    <property type="match status" value="1"/>
</dbReference>
<feature type="binding site" evidence="3">
    <location>
        <position position="91"/>
    </location>
    <ligand>
        <name>Zn(2+)</name>
        <dbReference type="ChEBI" id="CHEBI:29105"/>
    </ligand>
</feature>
<dbReference type="GO" id="GO:0046872">
    <property type="term" value="F:metal ion binding"/>
    <property type="evidence" value="ECO:0007669"/>
    <property type="project" value="UniProtKB-KW"/>
</dbReference>
<comment type="cofactor">
    <cofactor evidence="3">
        <name>Zn(2+)</name>
        <dbReference type="ChEBI" id="CHEBI:29105"/>
    </cofactor>
</comment>
<keyword evidence="1" id="KW-0378">Hydrolase</keyword>
<name>A0AAV3U8V2_9ALTE</name>
<keyword evidence="3" id="KW-0460">Magnesium</keyword>
<dbReference type="AlphaFoldDB" id="A0AAV3U8V2"/>
<evidence type="ECO:0000256" key="3">
    <source>
        <dbReference type="PIRSR" id="PIRSR004682-4"/>
    </source>
</evidence>
<comment type="cofactor">
    <cofactor evidence="3">
        <name>Mg(2+)</name>
        <dbReference type="ChEBI" id="CHEBI:18420"/>
    </cofactor>
</comment>
<dbReference type="Pfam" id="PF13242">
    <property type="entry name" value="Hydrolase_like"/>
    <property type="match status" value="1"/>
</dbReference>
<dbReference type="NCBIfam" id="TIGR01662">
    <property type="entry name" value="HAD-SF-IIIA"/>
    <property type="match status" value="1"/>
</dbReference>
<dbReference type="SUPFAM" id="SSF56784">
    <property type="entry name" value="HAD-like"/>
    <property type="match status" value="1"/>
</dbReference>
<evidence type="ECO:0000313" key="4">
    <source>
        <dbReference type="EMBL" id="GAA4957639.1"/>
    </source>
</evidence>
<feature type="site" description="Stabilizes the phosphoryl group" evidence="2">
    <location>
        <position position="44"/>
    </location>
</feature>
<sequence length="172" mass="18312">MASGKLVVLDRTGVLQPPAEHSLAWVADALARLSNAGFTLVVASNEPGISTGDLDLDELEGFHTRLSELVENRGGTVAGFFYCPHTDAEQCHCRKPKTGLIDAIELEFATPANDMVLLTDQRCDLLLAEATGATALVVLTDQGHNTQVNYQGADLTTCANLAAAAEYLLAHY</sequence>
<evidence type="ECO:0000313" key="5">
    <source>
        <dbReference type="Proteomes" id="UP001409585"/>
    </source>
</evidence>
<comment type="caution">
    <text evidence="4">The sequence shown here is derived from an EMBL/GenBank/DDBJ whole genome shotgun (WGS) entry which is preliminary data.</text>
</comment>
<keyword evidence="1" id="KW-0119">Carbohydrate metabolism</keyword>
<keyword evidence="3" id="KW-0479">Metal-binding</keyword>
<dbReference type="InterPro" id="IPR036412">
    <property type="entry name" value="HAD-like_sf"/>
</dbReference>
<dbReference type="GO" id="GO:0005975">
    <property type="term" value="P:carbohydrate metabolic process"/>
    <property type="evidence" value="ECO:0007669"/>
    <property type="project" value="InterPro"/>
</dbReference>
<dbReference type="PANTHER" id="PTHR42891:SF1">
    <property type="entry name" value="D-GLYCERO-BETA-D-MANNO-HEPTOSE-1,7-BISPHOSPHATE 7-PHOSPHATASE"/>
    <property type="match status" value="1"/>
</dbReference>
<dbReference type="PIRSF" id="PIRSF004682">
    <property type="entry name" value="GmhB"/>
    <property type="match status" value="1"/>
</dbReference>
<feature type="binding site" evidence="3">
    <location>
        <position position="93"/>
    </location>
    <ligand>
        <name>Zn(2+)</name>
        <dbReference type="ChEBI" id="CHEBI:29105"/>
    </ligand>
</feature>
<feature type="binding site" evidence="3">
    <location>
        <position position="83"/>
    </location>
    <ligand>
        <name>Zn(2+)</name>
        <dbReference type="ChEBI" id="CHEBI:29105"/>
    </ligand>
</feature>
<dbReference type="InterPro" id="IPR006549">
    <property type="entry name" value="HAD-SF_hydro_IIIA"/>
</dbReference>
<reference evidence="5" key="1">
    <citation type="journal article" date="2019" name="Int. J. Syst. Evol. Microbiol.">
        <title>The Global Catalogue of Microorganisms (GCM) 10K type strain sequencing project: providing services to taxonomists for standard genome sequencing and annotation.</title>
        <authorList>
            <consortium name="The Broad Institute Genomics Platform"/>
            <consortium name="The Broad Institute Genome Sequencing Center for Infectious Disease"/>
            <person name="Wu L."/>
            <person name="Ma J."/>
        </authorList>
    </citation>
    <scope>NUCLEOTIDE SEQUENCE [LARGE SCALE GENOMIC DNA]</scope>
    <source>
        <strain evidence="5">JCM 19134</strain>
    </source>
</reference>
<dbReference type="PANTHER" id="PTHR42891">
    <property type="entry name" value="D-GLYCERO-BETA-D-MANNO-HEPTOSE-1,7-BISPHOSPHATE 7-PHOSPHATASE"/>
    <property type="match status" value="1"/>
</dbReference>
<feature type="binding site" evidence="3">
    <location>
        <position position="120"/>
    </location>
    <ligand>
        <name>Mg(2+)</name>
        <dbReference type="ChEBI" id="CHEBI:18420"/>
    </ligand>
</feature>
<keyword evidence="1" id="KW-0963">Cytoplasm</keyword>
<dbReference type="EC" id="3.1.3.-" evidence="1"/>